<sequence length="158" mass="17918">MGVAVSPNFERLKEHILSLSQASTFEAARSEWVLESIEVSEEFDSCPCGQEIKEHCYLRNKVTGKMTYVGNVCVNNFIGIDTGNLFDGLRRIKSDINANANLAVIEYAESKGYLFDKEPAFLRSTARKRNLSAGQKSWKEKINRRIINGTVVRRRTVR</sequence>
<dbReference type="Proteomes" id="UP000414136">
    <property type="component" value="Unassembled WGS sequence"/>
</dbReference>
<dbReference type="OrthoDB" id="2318182at2"/>
<protein>
    <submittedName>
        <fullName evidence="1">Uncharacterized protein</fullName>
    </submittedName>
</protein>
<accession>A0A5E4ZTF9</accession>
<reference evidence="1 2" key="1">
    <citation type="submission" date="2019-08" db="EMBL/GenBank/DDBJ databases">
        <authorList>
            <person name="Peeters C."/>
        </authorList>
    </citation>
    <scope>NUCLEOTIDE SEQUENCE [LARGE SCALE GENOMIC DNA]</scope>
    <source>
        <strain evidence="1 2">LMG 31118</strain>
    </source>
</reference>
<name>A0A5E4ZTF9_9BURK</name>
<gene>
    <name evidence="1" type="ORF">PCA31118_01654</name>
</gene>
<dbReference type="RefSeq" id="WP_150624696.1">
    <property type="nucleotide sequence ID" value="NZ_CABPSQ010000002.1"/>
</dbReference>
<evidence type="ECO:0000313" key="2">
    <source>
        <dbReference type="Proteomes" id="UP000414136"/>
    </source>
</evidence>
<proteinExistence type="predicted"/>
<dbReference type="AlphaFoldDB" id="A0A5E4ZTF9"/>
<evidence type="ECO:0000313" key="1">
    <source>
        <dbReference type="EMBL" id="VVE64584.1"/>
    </source>
</evidence>
<keyword evidence="2" id="KW-1185">Reference proteome</keyword>
<dbReference type="EMBL" id="CABPSQ010000002">
    <property type="protein sequence ID" value="VVE64584.1"/>
    <property type="molecule type" value="Genomic_DNA"/>
</dbReference>
<organism evidence="1 2">
    <name type="scientific">Pandoraea captiosa</name>
    <dbReference type="NCBI Taxonomy" id="2508302"/>
    <lineage>
        <taxon>Bacteria</taxon>
        <taxon>Pseudomonadati</taxon>
        <taxon>Pseudomonadota</taxon>
        <taxon>Betaproteobacteria</taxon>
        <taxon>Burkholderiales</taxon>
        <taxon>Burkholderiaceae</taxon>
        <taxon>Pandoraea</taxon>
    </lineage>
</organism>